<keyword evidence="4" id="KW-1185">Reference proteome</keyword>
<comment type="caution">
    <text evidence="3">The sequence shown here is derived from an EMBL/GenBank/DDBJ whole genome shotgun (WGS) entry which is preliminary data.</text>
</comment>
<reference evidence="3 4" key="1">
    <citation type="journal article" date="2009" name="Int. J. Syst. Evol. Microbiol.">
        <title>Paenibacillus contaminans sp. nov., isolated from a contaminated laboratory plate.</title>
        <authorList>
            <person name="Chou J.H."/>
            <person name="Lee J.H."/>
            <person name="Lin M.C."/>
            <person name="Chang P.S."/>
            <person name="Arun A.B."/>
            <person name="Young C.C."/>
            <person name="Chen W.M."/>
        </authorList>
    </citation>
    <scope>NUCLEOTIDE SEQUENCE [LARGE SCALE GENOMIC DNA]</scope>
    <source>
        <strain evidence="3 4">CKOBP-6</strain>
    </source>
</reference>
<feature type="region of interest" description="Disordered" evidence="1">
    <location>
        <begin position="29"/>
        <end position="65"/>
    </location>
</feature>
<dbReference type="PROSITE" id="PS51257">
    <property type="entry name" value="PROKAR_LIPOPROTEIN"/>
    <property type="match status" value="1"/>
</dbReference>
<keyword evidence="2" id="KW-0732">Signal</keyword>
<dbReference type="EMBL" id="QMFB01000050">
    <property type="protein sequence ID" value="RAV09394.1"/>
    <property type="molecule type" value="Genomic_DNA"/>
</dbReference>
<evidence type="ECO:0000256" key="2">
    <source>
        <dbReference type="SAM" id="SignalP"/>
    </source>
</evidence>
<feature type="chain" id="PRO_5038742981" description="LppX_LprAFG lipoprotein" evidence="2">
    <location>
        <begin position="25"/>
        <end position="309"/>
    </location>
</feature>
<protein>
    <recommendedName>
        <fullName evidence="5">LppX_LprAFG lipoprotein</fullName>
    </recommendedName>
</protein>
<accession>A0A329LNB5</accession>
<feature type="compositionally biased region" description="Low complexity" evidence="1">
    <location>
        <begin position="35"/>
        <end position="65"/>
    </location>
</feature>
<dbReference type="Gene3D" id="2.50.20.20">
    <property type="match status" value="1"/>
</dbReference>
<gene>
    <name evidence="3" type="ORF">DQG23_39525</name>
</gene>
<dbReference type="RefSeq" id="WP_113036561.1">
    <property type="nucleotide sequence ID" value="NZ_QMFB01000050.1"/>
</dbReference>
<sequence>MFKRKRMAKLVMTALLGGSLLALSACGQKGTETGAQPPASASPGAASVSPSAAASASPSAKPSQAPEAKGAAAIYAKSIEGAAKLESFSVSMNIKQNIEQGGNKTDMTSKLDMDVVMKPEQTFKQVMSTNMMGQDIKMEMYFVKDGFFMKDMTSGTWMKLPQEQMNAALQGASEEQLDPSKQLDKLKAFTDDMELTESGDAYTIKLNASGDKFNDFIKNELKNSGNAEQMDALVGAMSGMKVNKMAYTFTIDKKNYFPKAMTVDMDMEMDIQGQKISMVQSIDGTYSNYNSVKEIVVPKEALESAKSVQ</sequence>
<evidence type="ECO:0000256" key="1">
    <source>
        <dbReference type="SAM" id="MobiDB-lite"/>
    </source>
</evidence>
<evidence type="ECO:0000313" key="3">
    <source>
        <dbReference type="EMBL" id="RAV09394.1"/>
    </source>
</evidence>
<organism evidence="3 4">
    <name type="scientific">Paenibacillus contaminans</name>
    <dbReference type="NCBI Taxonomy" id="450362"/>
    <lineage>
        <taxon>Bacteria</taxon>
        <taxon>Bacillati</taxon>
        <taxon>Bacillota</taxon>
        <taxon>Bacilli</taxon>
        <taxon>Bacillales</taxon>
        <taxon>Paenibacillaceae</taxon>
        <taxon>Paenibacillus</taxon>
    </lineage>
</organism>
<name>A0A329LNB5_9BACL</name>
<dbReference type="Proteomes" id="UP000250369">
    <property type="component" value="Unassembled WGS sequence"/>
</dbReference>
<feature type="signal peptide" evidence="2">
    <location>
        <begin position="1"/>
        <end position="24"/>
    </location>
</feature>
<dbReference type="InterPro" id="IPR046720">
    <property type="entry name" value="DUF6612"/>
</dbReference>
<dbReference type="OrthoDB" id="1957331at2"/>
<proteinExistence type="predicted"/>
<evidence type="ECO:0008006" key="5">
    <source>
        <dbReference type="Google" id="ProtNLM"/>
    </source>
</evidence>
<dbReference type="AlphaFoldDB" id="A0A329LNB5"/>
<dbReference type="Pfam" id="PF20316">
    <property type="entry name" value="DUF6612"/>
    <property type="match status" value="1"/>
</dbReference>
<evidence type="ECO:0000313" key="4">
    <source>
        <dbReference type="Proteomes" id="UP000250369"/>
    </source>
</evidence>